<gene>
    <name evidence="2" type="ORF">O181_084631</name>
</gene>
<evidence type="ECO:0000313" key="3">
    <source>
        <dbReference type="Proteomes" id="UP000765509"/>
    </source>
</evidence>
<keyword evidence="3" id="KW-1185">Reference proteome</keyword>
<accession>A0A9Q3IIZ6</accession>
<feature type="compositionally biased region" description="Basic and acidic residues" evidence="1">
    <location>
        <begin position="124"/>
        <end position="139"/>
    </location>
</feature>
<feature type="region of interest" description="Disordered" evidence="1">
    <location>
        <begin position="113"/>
        <end position="153"/>
    </location>
</feature>
<evidence type="ECO:0000256" key="1">
    <source>
        <dbReference type="SAM" id="MobiDB-lite"/>
    </source>
</evidence>
<sequence length="153" mass="17616">MIAKLCIDSVVTPASNIGKNELWSQISPFEEKNQQRFEKLHESNLRLQELLALQNATIQTLQEGYDKLSKASVETKRRPKQVLEEQYHCSGDRDYLDKETNKLFDVCQNMKPQSQSHAFGNDPHLQEDIKTDNPMESKHKSSSQSQDGDNMTY</sequence>
<comment type="caution">
    <text evidence="2">The sequence shown here is derived from an EMBL/GenBank/DDBJ whole genome shotgun (WGS) entry which is preliminary data.</text>
</comment>
<dbReference type="AlphaFoldDB" id="A0A9Q3IIZ6"/>
<dbReference type="EMBL" id="AVOT02049783">
    <property type="protein sequence ID" value="MBW0544916.1"/>
    <property type="molecule type" value="Genomic_DNA"/>
</dbReference>
<evidence type="ECO:0000313" key="2">
    <source>
        <dbReference type="EMBL" id="MBW0544916.1"/>
    </source>
</evidence>
<proteinExistence type="predicted"/>
<reference evidence="2" key="1">
    <citation type="submission" date="2021-03" db="EMBL/GenBank/DDBJ databases">
        <title>Draft genome sequence of rust myrtle Austropuccinia psidii MF-1, a brazilian biotype.</title>
        <authorList>
            <person name="Quecine M.C."/>
            <person name="Pachon D.M.R."/>
            <person name="Bonatelli M.L."/>
            <person name="Correr F.H."/>
            <person name="Franceschini L.M."/>
            <person name="Leite T.F."/>
            <person name="Margarido G.R.A."/>
            <person name="Almeida C.A."/>
            <person name="Ferrarezi J.A."/>
            <person name="Labate C.A."/>
        </authorList>
    </citation>
    <scope>NUCLEOTIDE SEQUENCE</scope>
    <source>
        <strain evidence="2">MF-1</strain>
    </source>
</reference>
<dbReference type="Proteomes" id="UP000765509">
    <property type="component" value="Unassembled WGS sequence"/>
</dbReference>
<protein>
    <submittedName>
        <fullName evidence="2">Uncharacterized protein</fullName>
    </submittedName>
</protein>
<name>A0A9Q3IIZ6_9BASI</name>
<feature type="compositionally biased region" description="Polar residues" evidence="1">
    <location>
        <begin position="142"/>
        <end position="153"/>
    </location>
</feature>
<organism evidence="2 3">
    <name type="scientific">Austropuccinia psidii MF-1</name>
    <dbReference type="NCBI Taxonomy" id="1389203"/>
    <lineage>
        <taxon>Eukaryota</taxon>
        <taxon>Fungi</taxon>
        <taxon>Dikarya</taxon>
        <taxon>Basidiomycota</taxon>
        <taxon>Pucciniomycotina</taxon>
        <taxon>Pucciniomycetes</taxon>
        <taxon>Pucciniales</taxon>
        <taxon>Sphaerophragmiaceae</taxon>
        <taxon>Austropuccinia</taxon>
    </lineage>
</organism>